<reference evidence="2 3" key="1">
    <citation type="journal article" date="2023" name="G3 (Bethesda)">
        <title>A chromosome-length genome assembly and annotation of blackberry (Rubus argutus, cv. 'Hillquist').</title>
        <authorList>
            <person name="Bruna T."/>
            <person name="Aryal R."/>
            <person name="Dudchenko O."/>
            <person name="Sargent D.J."/>
            <person name="Mead D."/>
            <person name="Buti M."/>
            <person name="Cavallini A."/>
            <person name="Hytonen T."/>
            <person name="Andres J."/>
            <person name="Pham M."/>
            <person name="Weisz D."/>
            <person name="Mascagni F."/>
            <person name="Usai G."/>
            <person name="Natali L."/>
            <person name="Bassil N."/>
            <person name="Fernandez G.E."/>
            <person name="Lomsadze A."/>
            <person name="Armour M."/>
            <person name="Olukolu B."/>
            <person name="Poorten T."/>
            <person name="Britton C."/>
            <person name="Davik J."/>
            <person name="Ashrafi H."/>
            <person name="Aiden E.L."/>
            <person name="Borodovsky M."/>
            <person name="Worthington M."/>
        </authorList>
    </citation>
    <scope>NUCLEOTIDE SEQUENCE [LARGE SCALE GENOMIC DNA]</scope>
    <source>
        <strain evidence="2">PI 553951</strain>
    </source>
</reference>
<dbReference type="SUPFAM" id="SSF52402">
    <property type="entry name" value="Adenine nucleotide alpha hydrolases-like"/>
    <property type="match status" value="1"/>
</dbReference>
<dbReference type="Proteomes" id="UP001457282">
    <property type="component" value="Unassembled WGS sequence"/>
</dbReference>
<evidence type="ECO:0000259" key="1">
    <source>
        <dbReference type="Pfam" id="PF00582"/>
    </source>
</evidence>
<dbReference type="PANTHER" id="PTHR46553">
    <property type="entry name" value="ADENINE NUCLEOTIDE ALPHA HYDROLASES-LIKE SUPERFAMILY PROTEIN"/>
    <property type="match status" value="1"/>
</dbReference>
<dbReference type="InterPro" id="IPR006016">
    <property type="entry name" value="UspA"/>
</dbReference>
<gene>
    <name evidence="2" type="ORF">M0R45_000099</name>
</gene>
<keyword evidence="3" id="KW-1185">Reference proteome</keyword>
<dbReference type="InterPro" id="IPR006015">
    <property type="entry name" value="Universal_stress_UspA"/>
</dbReference>
<dbReference type="Pfam" id="PF00582">
    <property type="entry name" value="Usp"/>
    <property type="match status" value="1"/>
</dbReference>
<dbReference type="PANTHER" id="PTHR46553:SF9">
    <property type="entry name" value="USPA DOMAIN-CONTAINING PROTEIN"/>
    <property type="match status" value="1"/>
</dbReference>
<evidence type="ECO:0000313" key="3">
    <source>
        <dbReference type="Proteomes" id="UP001457282"/>
    </source>
</evidence>
<dbReference type="Gene3D" id="3.40.50.620">
    <property type="entry name" value="HUPs"/>
    <property type="match status" value="1"/>
</dbReference>
<organism evidence="2 3">
    <name type="scientific">Rubus argutus</name>
    <name type="common">Southern blackberry</name>
    <dbReference type="NCBI Taxonomy" id="59490"/>
    <lineage>
        <taxon>Eukaryota</taxon>
        <taxon>Viridiplantae</taxon>
        <taxon>Streptophyta</taxon>
        <taxon>Embryophyta</taxon>
        <taxon>Tracheophyta</taxon>
        <taxon>Spermatophyta</taxon>
        <taxon>Magnoliopsida</taxon>
        <taxon>eudicotyledons</taxon>
        <taxon>Gunneridae</taxon>
        <taxon>Pentapetalae</taxon>
        <taxon>rosids</taxon>
        <taxon>fabids</taxon>
        <taxon>Rosales</taxon>
        <taxon>Rosaceae</taxon>
        <taxon>Rosoideae</taxon>
        <taxon>Rosoideae incertae sedis</taxon>
        <taxon>Rubus</taxon>
    </lineage>
</organism>
<feature type="domain" description="UspA" evidence="1">
    <location>
        <begin position="19"/>
        <end position="178"/>
    </location>
</feature>
<dbReference type="InterPro" id="IPR014729">
    <property type="entry name" value="Rossmann-like_a/b/a_fold"/>
</dbReference>
<proteinExistence type="predicted"/>
<evidence type="ECO:0000313" key="2">
    <source>
        <dbReference type="EMBL" id="KAK9906055.1"/>
    </source>
</evidence>
<dbReference type="CDD" id="cd23659">
    <property type="entry name" value="USP_At3g01520-like"/>
    <property type="match status" value="1"/>
</dbReference>
<dbReference type="EMBL" id="JBEDUW010000117">
    <property type="protein sequence ID" value="KAK9906055.1"/>
    <property type="molecule type" value="Genomic_DNA"/>
</dbReference>
<comment type="caution">
    <text evidence="2">The sequence shown here is derived from an EMBL/GenBank/DDBJ whole genome shotgun (WGS) entry which is preliminary data.</text>
</comment>
<dbReference type="AlphaFoldDB" id="A0AAW1VLP0"/>
<sequence length="187" mass="20483">METKFGGDDPQSRKKLMAMVAVDESDWSFYALSWALDHLFINAPRTVETGERQEGDLWKVTVVHVTEPFHHFLYPAGPGGGTYYGTTSVVESVKKTQEETAAAILSRALQICKHKKVKAETLTMTGDPKDMICQATEQRHVDLLVVGSRGLGMVKRALLGSVSDYCAHHAACLVVIVKPPRGSAPTK</sequence>
<protein>
    <recommendedName>
        <fullName evidence="1">UspA domain-containing protein</fullName>
    </recommendedName>
</protein>
<accession>A0AAW1VLP0</accession>
<name>A0AAW1VLP0_RUBAR</name>
<dbReference type="PRINTS" id="PR01438">
    <property type="entry name" value="UNVRSLSTRESS"/>
</dbReference>